<dbReference type="Proteomes" id="UP001054821">
    <property type="component" value="Mitochondrion MT"/>
</dbReference>
<dbReference type="EMBL" id="JAJFAZ020000010">
    <property type="protein sequence ID" value="KAI5311463.1"/>
    <property type="molecule type" value="Genomic_DNA"/>
</dbReference>
<protein>
    <submittedName>
        <fullName evidence="1">Uncharacterized protein</fullName>
    </submittedName>
</protein>
<organism evidence="1 2">
    <name type="scientific">Prunus dulcis</name>
    <name type="common">Almond</name>
    <name type="synonym">Amygdalus dulcis</name>
    <dbReference type="NCBI Taxonomy" id="3755"/>
    <lineage>
        <taxon>Eukaryota</taxon>
        <taxon>Viridiplantae</taxon>
        <taxon>Streptophyta</taxon>
        <taxon>Embryophyta</taxon>
        <taxon>Tracheophyta</taxon>
        <taxon>Spermatophyta</taxon>
        <taxon>Magnoliopsida</taxon>
        <taxon>eudicotyledons</taxon>
        <taxon>Gunneridae</taxon>
        <taxon>Pentapetalae</taxon>
        <taxon>rosids</taxon>
        <taxon>fabids</taxon>
        <taxon>Rosales</taxon>
        <taxon>Rosaceae</taxon>
        <taxon>Amygdaloideae</taxon>
        <taxon>Amygdaleae</taxon>
        <taxon>Prunus</taxon>
    </lineage>
</organism>
<accession>A0AAD4URB9</accession>
<reference evidence="1 2" key="1">
    <citation type="journal article" date="2022" name="G3 (Bethesda)">
        <title>Whole-genome sequence and methylome profiling of the almond [Prunus dulcis (Mill.) D.A. Webb] cultivar 'Nonpareil'.</title>
        <authorList>
            <person name="D'Amico-Willman K.M."/>
            <person name="Ouma W.Z."/>
            <person name="Meulia T."/>
            <person name="Sideli G.M."/>
            <person name="Gradziel T.M."/>
            <person name="Fresnedo-Ramirez J."/>
        </authorList>
    </citation>
    <scope>NUCLEOTIDE SEQUENCE [LARGE SCALE GENOMIC DNA]</scope>
    <source>
        <strain evidence="1">Clone GOH B32 T37-40</strain>
    </source>
</reference>
<comment type="caution">
    <text evidence="1">The sequence shown here is derived from an EMBL/GenBank/DDBJ whole genome shotgun (WGS) entry which is preliminary data.</text>
</comment>
<proteinExistence type="predicted"/>
<keyword evidence="1" id="KW-0496">Mitochondrion</keyword>
<name>A0AAD4URB9_PRUDU</name>
<dbReference type="AlphaFoldDB" id="A0AAD4URB9"/>
<sequence>MECFGGTSSQVGRRLSQTGLTFLWKKDLRISIRFKVFVAYGYLRLRVRSRVVPIYRSKRGEETSEGAVAYFAITSSDAATERNSRATSDAMKQWQLKVKAMG</sequence>
<gene>
    <name evidence="1" type="ORF">L3X38_000189</name>
</gene>
<evidence type="ECO:0000313" key="1">
    <source>
        <dbReference type="EMBL" id="KAI5311463.1"/>
    </source>
</evidence>
<keyword evidence="2" id="KW-1185">Reference proteome</keyword>
<evidence type="ECO:0000313" key="2">
    <source>
        <dbReference type="Proteomes" id="UP001054821"/>
    </source>
</evidence>
<geneLocation type="mitochondrion" evidence="1"/>